<gene>
    <name evidence="1" type="ORF">BGW38_008287</name>
</gene>
<organism evidence="1 2">
    <name type="scientific">Lunasporangiospora selenospora</name>
    <dbReference type="NCBI Taxonomy" id="979761"/>
    <lineage>
        <taxon>Eukaryota</taxon>
        <taxon>Fungi</taxon>
        <taxon>Fungi incertae sedis</taxon>
        <taxon>Mucoromycota</taxon>
        <taxon>Mortierellomycotina</taxon>
        <taxon>Mortierellomycetes</taxon>
        <taxon>Mortierellales</taxon>
        <taxon>Mortierellaceae</taxon>
        <taxon>Lunasporangiospora</taxon>
    </lineage>
</organism>
<feature type="non-terminal residue" evidence="1">
    <location>
        <position position="1"/>
    </location>
</feature>
<name>A0A9P6K9W7_9FUNG</name>
<dbReference type="OrthoDB" id="10410141at2759"/>
<dbReference type="EMBL" id="JAABOA010005669">
    <property type="protein sequence ID" value="KAF9574746.1"/>
    <property type="molecule type" value="Genomic_DNA"/>
</dbReference>
<dbReference type="InterPro" id="IPR008929">
    <property type="entry name" value="Chondroitin_lyas"/>
</dbReference>
<dbReference type="Gene3D" id="1.50.10.100">
    <property type="entry name" value="Chondroitin AC/alginate lyase"/>
    <property type="match status" value="1"/>
</dbReference>
<dbReference type="Proteomes" id="UP000780801">
    <property type="component" value="Unassembled WGS sequence"/>
</dbReference>
<evidence type="ECO:0000313" key="2">
    <source>
        <dbReference type="Proteomes" id="UP000780801"/>
    </source>
</evidence>
<accession>A0A9P6K9W7</accession>
<comment type="caution">
    <text evidence="1">The sequence shown here is derived from an EMBL/GenBank/DDBJ whole genome shotgun (WGS) entry which is preliminary data.</text>
</comment>
<sequence length="97" mass="11201">KAIDFLLPYSLSDGKDWPVQNLKGFDMKDYLKCLQIAWVIYGDEKYVEAIKYLEPKVREVMDSGKIKAISTFMCDMSTVLEATKRGGQGMIWHWCLT</sequence>
<dbReference type="AlphaFoldDB" id="A0A9P6K9W7"/>
<proteinExistence type="predicted"/>
<reference evidence="1" key="1">
    <citation type="journal article" date="2020" name="Fungal Divers.">
        <title>Resolving the Mortierellaceae phylogeny through synthesis of multi-gene phylogenetics and phylogenomics.</title>
        <authorList>
            <person name="Vandepol N."/>
            <person name="Liber J."/>
            <person name="Desiro A."/>
            <person name="Na H."/>
            <person name="Kennedy M."/>
            <person name="Barry K."/>
            <person name="Grigoriev I.V."/>
            <person name="Miller A.N."/>
            <person name="O'Donnell K."/>
            <person name="Stajich J.E."/>
            <person name="Bonito G."/>
        </authorList>
    </citation>
    <scope>NUCLEOTIDE SEQUENCE</scope>
    <source>
        <strain evidence="1">KOD1015</strain>
    </source>
</reference>
<protein>
    <submittedName>
        <fullName evidence="1">Uncharacterized protein</fullName>
    </submittedName>
</protein>
<evidence type="ECO:0000313" key="1">
    <source>
        <dbReference type="EMBL" id="KAF9574746.1"/>
    </source>
</evidence>
<keyword evidence="2" id="KW-1185">Reference proteome</keyword>